<evidence type="ECO:0000313" key="7">
    <source>
        <dbReference type="EMBL" id="CAB3823032.1"/>
    </source>
</evidence>
<dbReference type="Pfam" id="PF02608">
    <property type="entry name" value="Bmp"/>
    <property type="match status" value="1"/>
</dbReference>
<dbReference type="AlphaFoldDB" id="A0A6S7BYH2"/>
<dbReference type="Proteomes" id="UP000494272">
    <property type="component" value="Unassembled WGS sequence"/>
</dbReference>
<dbReference type="GeneID" id="94354104"/>
<evidence type="ECO:0000256" key="5">
    <source>
        <dbReference type="ARBA" id="ARBA00023288"/>
    </source>
</evidence>
<evidence type="ECO:0000256" key="4">
    <source>
        <dbReference type="ARBA" id="ARBA00023136"/>
    </source>
</evidence>
<evidence type="ECO:0000259" key="6">
    <source>
        <dbReference type="Pfam" id="PF02608"/>
    </source>
</evidence>
<dbReference type="PANTHER" id="PTHR34296:SF2">
    <property type="entry name" value="ABC TRANSPORTER GUANOSINE-BINDING PROTEIN NUPN"/>
    <property type="match status" value="1"/>
</dbReference>
<comment type="subcellular location">
    <subcellularLocation>
        <location evidence="1">Cell membrane</location>
    </subcellularLocation>
</comment>
<keyword evidence="4" id="KW-0472">Membrane</keyword>
<keyword evidence="3" id="KW-0732">Signal</keyword>
<protein>
    <recommendedName>
        <fullName evidence="6">ABC transporter substrate-binding protein PnrA-like domain-containing protein</fullName>
    </recommendedName>
</protein>
<reference evidence="7 8" key="1">
    <citation type="submission" date="2020-04" db="EMBL/GenBank/DDBJ databases">
        <authorList>
            <person name="De Canck E."/>
        </authorList>
    </citation>
    <scope>NUCLEOTIDE SEQUENCE [LARGE SCALE GENOMIC DNA]</scope>
    <source>
        <strain evidence="7 8">LMG 26841</strain>
    </source>
</reference>
<dbReference type="Gene3D" id="3.40.50.2300">
    <property type="match status" value="2"/>
</dbReference>
<feature type="domain" description="ABC transporter substrate-binding protein PnrA-like" evidence="6">
    <location>
        <begin position="17"/>
        <end position="256"/>
    </location>
</feature>
<evidence type="ECO:0000256" key="2">
    <source>
        <dbReference type="ARBA" id="ARBA00022475"/>
    </source>
</evidence>
<evidence type="ECO:0000256" key="3">
    <source>
        <dbReference type="ARBA" id="ARBA00022729"/>
    </source>
</evidence>
<keyword evidence="8" id="KW-1185">Reference proteome</keyword>
<proteinExistence type="predicted"/>
<keyword evidence="5" id="KW-0449">Lipoprotein</keyword>
<name>A0A6S7BYH2_9BURK</name>
<dbReference type="InterPro" id="IPR050957">
    <property type="entry name" value="BMP_lipoprotein"/>
</dbReference>
<dbReference type="RefSeq" id="WP_175166697.1">
    <property type="nucleotide sequence ID" value="NZ_CADIKW010000001.1"/>
</dbReference>
<dbReference type="GO" id="GO:0005886">
    <property type="term" value="C:plasma membrane"/>
    <property type="evidence" value="ECO:0007669"/>
    <property type="project" value="UniProtKB-SubCell"/>
</dbReference>
<evidence type="ECO:0000313" key="8">
    <source>
        <dbReference type="Proteomes" id="UP000494272"/>
    </source>
</evidence>
<accession>A0A6S7BYH2</accession>
<dbReference type="InterPro" id="IPR003760">
    <property type="entry name" value="PnrA-like"/>
</dbReference>
<sequence length="303" mass="31787">MSVRRLLVLFGQAGRGGFNEAAVQGAARAARAGHALQVEWIEDNDPDARAERLAALCADAPDLVIVHGGQGDVPVARVAPRFARTQFAITQGSHHAANVASYEILQEHTAFLAGVLAGLRGGAAHLSGERVRPGLKGRAAYADGVRRVVGQDPLTGFCGNQHDPALAEAWTDALAADGARVVFAMMDGGRDGITRACRRRGLWQIGNVLDWVARDPAVYLASALADSGLCVERAAADHAAGALRVGAVTHFGLEAGASLRLALGADVGAEERRVLDDWSARLARGEIAVASDYRGREFAPPAR</sequence>
<dbReference type="EMBL" id="CADIKW010000001">
    <property type="protein sequence ID" value="CAB3823032.1"/>
    <property type="molecule type" value="Genomic_DNA"/>
</dbReference>
<keyword evidence="2" id="KW-1003">Cell membrane</keyword>
<evidence type="ECO:0000256" key="1">
    <source>
        <dbReference type="ARBA" id="ARBA00004236"/>
    </source>
</evidence>
<dbReference type="PANTHER" id="PTHR34296">
    <property type="entry name" value="TRANSCRIPTIONAL ACTIVATOR PROTEIN MED"/>
    <property type="match status" value="1"/>
</dbReference>
<organism evidence="7 8">
    <name type="scientific">Achromobacter dolens</name>
    <dbReference type="NCBI Taxonomy" id="1287738"/>
    <lineage>
        <taxon>Bacteria</taxon>
        <taxon>Pseudomonadati</taxon>
        <taxon>Pseudomonadota</taxon>
        <taxon>Betaproteobacteria</taxon>
        <taxon>Burkholderiales</taxon>
        <taxon>Alcaligenaceae</taxon>
        <taxon>Achromobacter</taxon>
    </lineage>
</organism>
<gene>
    <name evidence="7" type="ORF">LMG26841_00559</name>
</gene>